<dbReference type="RefSeq" id="WP_187973631.1">
    <property type="nucleotide sequence ID" value="NZ_CP046884.1"/>
</dbReference>
<organism evidence="2 3">
    <name type="scientific">Corynebacterium poyangense</name>
    <dbReference type="NCBI Taxonomy" id="2684405"/>
    <lineage>
        <taxon>Bacteria</taxon>
        <taxon>Bacillati</taxon>
        <taxon>Actinomycetota</taxon>
        <taxon>Actinomycetes</taxon>
        <taxon>Mycobacteriales</taxon>
        <taxon>Corynebacteriaceae</taxon>
        <taxon>Corynebacterium</taxon>
    </lineage>
</organism>
<evidence type="ECO:0000256" key="1">
    <source>
        <dbReference type="ARBA" id="ARBA00023125"/>
    </source>
</evidence>
<dbReference type="GO" id="GO:0003677">
    <property type="term" value="F:DNA binding"/>
    <property type="evidence" value="ECO:0007669"/>
    <property type="project" value="UniProtKB-UniRule"/>
</dbReference>
<protein>
    <submittedName>
        <fullName evidence="2">TetR family transcriptional regulator</fullName>
    </submittedName>
</protein>
<dbReference type="Proteomes" id="UP000516320">
    <property type="component" value="Chromosome"/>
</dbReference>
<dbReference type="Gene3D" id="1.10.357.10">
    <property type="entry name" value="Tetracycline Repressor, domain 2"/>
    <property type="match status" value="1"/>
</dbReference>
<dbReference type="InterPro" id="IPR009057">
    <property type="entry name" value="Homeodomain-like_sf"/>
</dbReference>
<keyword evidence="3" id="KW-1185">Reference proteome</keyword>
<evidence type="ECO:0000313" key="3">
    <source>
        <dbReference type="Proteomes" id="UP000516320"/>
    </source>
</evidence>
<keyword evidence="1" id="KW-0238">DNA-binding</keyword>
<accession>A0A7H0SP40</accession>
<dbReference type="InterPro" id="IPR001647">
    <property type="entry name" value="HTH_TetR"/>
</dbReference>
<reference evidence="2 3" key="1">
    <citation type="submission" date="2019-12" db="EMBL/GenBank/DDBJ databases">
        <title>Corynebacterium sp. nov., isolated from feces of the Anser Albifrons in China.</title>
        <authorList>
            <person name="Liu Q."/>
        </authorList>
    </citation>
    <scope>NUCLEOTIDE SEQUENCE [LARGE SCALE GENOMIC DNA]</scope>
    <source>
        <strain evidence="2 3">4H37-19</strain>
    </source>
</reference>
<sequence>MRADARRRRDAIISTACSLARTRHEDAIPLEEIAQEAGVGIATLYRNFPDRLSLRQACAEFLIHKATTLLEVADHAITILEEEHQHGAPSAFSLHIEKIWDQLMWDLVELGLGTLMPIFAPNDIASMSPDIREKFDHVIGLLDNVLTHVHRIGLIDRQFDGITIVIGLSTASRPQVPGLSSLVPDLEKQMVRIFLRGLRPVS</sequence>
<evidence type="ECO:0000313" key="2">
    <source>
        <dbReference type="EMBL" id="QNQ90315.1"/>
    </source>
</evidence>
<dbReference type="SUPFAM" id="SSF48498">
    <property type="entry name" value="Tetracyclin repressor-like, C-terminal domain"/>
    <property type="match status" value="1"/>
</dbReference>
<name>A0A7H0SP40_9CORY</name>
<dbReference type="KEGG" id="cpoy:GP475_06440"/>
<proteinExistence type="predicted"/>
<dbReference type="AlphaFoldDB" id="A0A7H0SP40"/>
<gene>
    <name evidence="2" type="ORF">GP475_06440</name>
</gene>
<dbReference type="InterPro" id="IPR036271">
    <property type="entry name" value="Tet_transcr_reg_TetR-rel_C_sf"/>
</dbReference>
<dbReference type="EMBL" id="CP046884">
    <property type="protein sequence ID" value="QNQ90315.1"/>
    <property type="molecule type" value="Genomic_DNA"/>
</dbReference>
<dbReference type="PROSITE" id="PS50977">
    <property type="entry name" value="HTH_TETR_2"/>
    <property type="match status" value="1"/>
</dbReference>
<dbReference type="Pfam" id="PF00440">
    <property type="entry name" value="TetR_N"/>
    <property type="match status" value="1"/>
</dbReference>
<dbReference type="SUPFAM" id="SSF46689">
    <property type="entry name" value="Homeodomain-like"/>
    <property type="match status" value="1"/>
</dbReference>